<keyword evidence="3" id="KW-1185">Reference proteome</keyword>
<dbReference type="EMBL" id="RWJN01000053">
    <property type="protein sequence ID" value="TCD68970.1"/>
    <property type="molecule type" value="Genomic_DNA"/>
</dbReference>
<dbReference type="InterPro" id="IPR001810">
    <property type="entry name" value="F-box_dom"/>
</dbReference>
<feature type="domain" description="F-box" evidence="1">
    <location>
        <begin position="15"/>
        <end position="70"/>
    </location>
</feature>
<organism evidence="2 3">
    <name type="scientific">Steccherinum ochraceum</name>
    <dbReference type="NCBI Taxonomy" id="92696"/>
    <lineage>
        <taxon>Eukaryota</taxon>
        <taxon>Fungi</taxon>
        <taxon>Dikarya</taxon>
        <taxon>Basidiomycota</taxon>
        <taxon>Agaricomycotina</taxon>
        <taxon>Agaricomycetes</taxon>
        <taxon>Polyporales</taxon>
        <taxon>Steccherinaceae</taxon>
        <taxon>Steccherinum</taxon>
    </lineage>
</organism>
<protein>
    <recommendedName>
        <fullName evidence="1">F-box domain-containing protein</fullName>
    </recommendedName>
</protein>
<evidence type="ECO:0000313" key="2">
    <source>
        <dbReference type="EMBL" id="TCD68970.1"/>
    </source>
</evidence>
<name>A0A4R0RJX9_9APHY</name>
<proteinExistence type="predicted"/>
<evidence type="ECO:0000313" key="3">
    <source>
        <dbReference type="Proteomes" id="UP000292702"/>
    </source>
</evidence>
<dbReference type="OrthoDB" id="2800666at2759"/>
<dbReference type="Proteomes" id="UP000292702">
    <property type="component" value="Unassembled WGS sequence"/>
</dbReference>
<dbReference type="SUPFAM" id="SSF81383">
    <property type="entry name" value="F-box domain"/>
    <property type="match status" value="1"/>
</dbReference>
<accession>A0A4R0RJX9</accession>
<comment type="caution">
    <text evidence="2">The sequence shown here is derived from an EMBL/GenBank/DDBJ whole genome shotgun (WGS) entry which is preliminary data.</text>
</comment>
<sequence>MSALLQRRNALVPILYLPPEILSTIFQHCVDEAFQTWFPCHWIPEVAHICHYWRQVAVTTPTLWAKICLSDCGPDMLRAFLERSSTVPMLVDTGTSLGSDYMDQWHLLFVHFNRIQAFTVRWTSYWQLDSLQDLEIPARTTNSLRTLTLAGSYSEIRSEFPLANTGLHEHLTSSLERLSISRYIISWNPAFFPKTLTHFRVHYDPRSGPLADVVEVISGLSALQKLNLKYCIDYPYTEPDAAGSNRPLSPILPPKKVFLPFLTSISLCEHSILPAIQFFLHFRLPPQHHARIHIQDIREDQLSLISDLLPETYSSHGPIRCAKIDMRAKKIFLHGMDAQSGTTQILEFKHGLRRRYHLSPVWILCELCARLQLDAITEFHITLPSDTPCKASSRDPLEHLLRALEPMVAVRTLSVSSEPETLQGRSTLASILCHKTRHGGLLLPLLERLVIDDVAFRVVSARSQEDFEPPDALSDGRDIPGVWLQRCPDLGLTEMVIAASSDDILEEDLQYFLQDLVEAVYDI</sequence>
<evidence type="ECO:0000259" key="1">
    <source>
        <dbReference type="Pfam" id="PF12937"/>
    </source>
</evidence>
<reference evidence="2 3" key="1">
    <citation type="submission" date="2018-11" db="EMBL/GenBank/DDBJ databases">
        <title>Genome assembly of Steccherinum ochraceum LE-BIN_3174, the white-rot fungus of the Steccherinaceae family (The Residual Polyporoid clade, Polyporales, Basidiomycota).</title>
        <authorList>
            <person name="Fedorova T.V."/>
            <person name="Glazunova O.A."/>
            <person name="Landesman E.O."/>
            <person name="Moiseenko K.V."/>
            <person name="Psurtseva N.V."/>
            <person name="Savinova O.S."/>
            <person name="Shakhova N.V."/>
            <person name="Tyazhelova T.V."/>
            <person name="Vasina D.V."/>
        </authorList>
    </citation>
    <scope>NUCLEOTIDE SEQUENCE [LARGE SCALE GENOMIC DNA]</scope>
    <source>
        <strain evidence="2 3">LE-BIN_3174</strain>
    </source>
</reference>
<dbReference type="InterPro" id="IPR036047">
    <property type="entry name" value="F-box-like_dom_sf"/>
</dbReference>
<dbReference type="AlphaFoldDB" id="A0A4R0RJX9"/>
<dbReference type="Gene3D" id="1.20.1280.50">
    <property type="match status" value="1"/>
</dbReference>
<dbReference type="Pfam" id="PF12937">
    <property type="entry name" value="F-box-like"/>
    <property type="match status" value="1"/>
</dbReference>
<gene>
    <name evidence="2" type="ORF">EIP91_009360</name>
</gene>